<sequence>MKVQWTRNSLRLRISPDELKLLRERQPVREILPVSGGALELRLSPAEQTGLLLEGSVLHFRLSPADLADLLEAREGVYFHQNSVRYYVEKDFAYAFGEEPS</sequence>
<organism evidence="1 2">
    <name type="scientific">Deinobacterium chartae</name>
    <dbReference type="NCBI Taxonomy" id="521158"/>
    <lineage>
        <taxon>Bacteria</taxon>
        <taxon>Thermotogati</taxon>
        <taxon>Deinococcota</taxon>
        <taxon>Deinococci</taxon>
        <taxon>Deinococcales</taxon>
        <taxon>Deinococcaceae</taxon>
        <taxon>Deinobacterium</taxon>
    </lineage>
</organism>
<evidence type="ECO:0000313" key="1">
    <source>
        <dbReference type="EMBL" id="MBB6099076.1"/>
    </source>
</evidence>
<accession>A0A841I1Z0</accession>
<dbReference type="InterPro" id="IPR053825">
    <property type="entry name" value="DUF7009"/>
</dbReference>
<dbReference type="EMBL" id="JACHHG010000009">
    <property type="protein sequence ID" value="MBB6099076.1"/>
    <property type="molecule type" value="Genomic_DNA"/>
</dbReference>
<protein>
    <submittedName>
        <fullName evidence="1">Uncharacterized protein</fullName>
    </submittedName>
</protein>
<proteinExistence type="predicted"/>
<evidence type="ECO:0000313" key="2">
    <source>
        <dbReference type="Proteomes" id="UP000569951"/>
    </source>
</evidence>
<name>A0A841I1Z0_9DEIO</name>
<keyword evidence="2" id="KW-1185">Reference proteome</keyword>
<dbReference type="RefSeq" id="WP_183987831.1">
    <property type="nucleotide sequence ID" value="NZ_JACHHG010000009.1"/>
</dbReference>
<dbReference type="Pfam" id="PF22668">
    <property type="entry name" value="DUF7009"/>
    <property type="match status" value="1"/>
</dbReference>
<reference evidence="1 2" key="1">
    <citation type="submission" date="2020-08" db="EMBL/GenBank/DDBJ databases">
        <title>Genomic Encyclopedia of Type Strains, Phase IV (KMG-IV): sequencing the most valuable type-strain genomes for metagenomic binning, comparative biology and taxonomic classification.</title>
        <authorList>
            <person name="Goeker M."/>
        </authorList>
    </citation>
    <scope>NUCLEOTIDE SEQUENCE [LARGE SCALE GENOMIC DNA]</scope>
    <source>
        <strain evidence="1 2">DSM 21458</strain>
    </source>
</reference>
<dbReference type="Proteomes" id="UP000569951">
    <property type="component" value="Unassembled WGS sequence"/>
</dbReference>
<comment type="caution">
    <text evidence="1">The sequence shown here is derived from an EMBL/GenBank/DDBJ whole genome shotgun (WGS) entry which is preliminary data.</text>
</comment>
<dbReference type="AlphaFoldDB" id="A0A841I1Z0"/>
<gene>
    <name evidence="1" type="ORF">HNR42_002512</name>
</gene>